<dbReference type="InParanoid" id="D7G123"/>
<dbReference type="FunFam" id="3.40.50.12160:FF:000003">
    <property type="entry name" value="CDK5 regulatory subunit-associated protein 1"/>
    <property type="match status" value="1"/>
</dbReference>
<dbReference type="Pfam" id="PF00919">
    <property type="entry name" value="UPF0004"/>
    <property type="match status" value="1"/>
</dbReference>
<feature type="compositionally biased region" description="Low complexity" evidence="7">
    <location>
        <begin position="97"/>
        <end position="114"/>
    </location>
</feature>
<name>D7G123_ECTSI</name>
<keyword evidence="11" id="KW-1185">Reference proteome</keyword>
<dbReference type="InterPro" id="IPR013848">
    <property type="entry name" value="Methylthiotransferase_N"/>
</dbReference>
<reference evidence="10 11" key="1">
    <citation type="journal article" date="2010" name="Nature">
        <title>The Ectocarpus genome and the independent evolution of multicellularity in brown algae.</title>
        <authorList>
            <person name="Cock J.M."/>
            <person name="Sterck L."/>
            <person name="Rouze P."/>
            <person name="Scornet D."/>
            <person name="Allen A.E."/>
            <person name="Amoutzias G."/>
            <person name="Anthouard V."/>
            <person name="Artiguenave F."/>
            <person name="Aury J.M."/>
            <person name="Badger J.H."/>
            <person name="Beszteri B."/>
            <person name="Billiau K."/>
            <person name="Bonnet E."/>
            <person name="Bothwell J.H."/>
            <person name="Bowler C."/>
            <person name="Boyen C."/>
            <person name="Brownlee C."/>
            <person name="Carrano C.J."/>
            <person name="Charrier B."/>
            <person name="Cho G.Y."/>
            <person name="Coelho S.M."/>
            <person name="Collen J."/>
            <person name="Corre E."/>
            <person name="Da Silva C."/>
            <person name="Delage L."/>
            <person name="Delaroque N."/>
            <person name="Dittami S.M."/>
            <person name="Doulbeau S."/>
            <person name="Elias M."/>
            <person name="Farnham G."/>
            <person name="Gachon C.M."/>
            <person name="Gschloessl B."/>
            <person name="Heesch S."/>
            <person name="Jabbari K."/>
            <person name="Jubin C."/>
            <person name="Kawai H."/>
            <person name="Kimura K."/>
            <person name="Kloareg B."/>
            <person name="Kupper F.C."/>
            <person name="Lang D."/>
            <person name="Le Bail A."/>
            <person name="Leblanc C."/>
            <person name="Lerouge P."/>
            <person name="Lohr M."/>
            <person name="Lopez P.J."/>
            <person name="Martens C."/>
            <person name="Maumus F."/>
            <person name="Michel G."/>
            <person name="Miranda-Saavedra D."/>
            <person name="Morales J."/>
            <person name="Moreau H."/>
            <person name="Motomura T."/>
            <person name="Nagasato C."/>
            <person name="Napoli C.A."/>
            <person name="Nelson D.R."/>
            <person name="Nyvall-Collen P."/>
            <person name="Peters A.F."/>
            <person name="Pommier C."/>
            <person name="Potin P."/>
            <person name="Poulain J."/>
            <person name="Quesneville H."/>
            <person name="Read B."/>
            <person name="Rensing S.A."/>
            <person name="Ritter A."/>
            <person name="Rousvoal S."/>
            <person name="Samanta M."/>
            <person name="Samson G."/>
            <person name="Schroeder D.C."/>
            <person name="Segurens B."/>
            <person name="Strittmatter M."/>
            <person name="Tonon T."/>
            <person name="Tregear J.W."/>
            <person name="Valentin K."/>
            <person name="von Dassow P."/>
            <person name="Yamagishi T."/>
            <person name="Van de Peer Y."/>
            <person name="Wincker P."/>
        </authorList>
    </citation>
    <scope>NUCLEOTIDE SEQUENCE [LARGE SCALE GENOMIC DNA]</scope>
    <source>
        <strain evidence="11">Ec32 / CCAP1310/4</strain>
    </source>
</reference>
<feature type="compositionally biased region" description="Polar residues" evidence="7">
    <location>
        <begin position="86"/>
        <end position="96"/>
    </location>
</feature>
<dbReference type="SUPFAM" id="SSF102114">
    <property type="entry name" value="Radical SAM enzymes"/>
    <property type="match status" value="1"/>
</dbReference>
<dbReference type="GO" id="GO:0046872">
    <property type="term" value="F:metal ion binding"/>
    <property type="evidence" value="ECO:0007669"/>
    <property type="project" value="UniProtKB-KW"/>
</dbReference>
<dbReference type="OrthoDB" id="1730074at2759"/>
<evidence type="ECO:0000256" key="5">
    <source>
        <dbReference type="ARBA" id="ARBA00023004"/>
    </source>
</evidence>
<dbReference type="InterPro" id="IPR007197">
    <property type="entry name" value="rSAM"/>
</dbReference>
<dbReference type="Gene3D" id="3.40.50.12160">
    <property type="entry name" value="Methylthiotransferase, N-terminal domain"/>
    <property type="match status" value="1"/>
</dbReference>
<dbReference type="InterPro" id="IPR020612">
    <property type="entry name" value="Methylthiotransferase_CS"/>
</dbReference>
<gene>
    <name evidence="10" type="ORF">Esi_0425_0023</name>
</gene>
<evidence type="ECO:0000256" key="7">
    <source>
        <dbReference type="SAM" id="MobiDB-lite"/>
    </source>
</evidence>
<proteinExistence type="predicted"/>
<dbReference type="Proteomes" id="UP000002630">
    <property type="component" value="Linkage Group LG33"/>
</dbReference>
<dbReference type="AlphaFoldDB" id="D7G123"/>
<dbReference type="STRING" id="2880.D7G123"/>
<evidence type="ECO:0000313" key="10">
    <source>
        <dbReference type="EMBL" id="CBJ33133.1"/>
    </source>
</evidence>
<evidence type="ECO:0000256" key="3">
    <source>
        <dbReference type="ARBA" id="ARBA00022691"/>
    </source>
</evidence>
<dbReference type="InterPro" id="IPR038135">
    <property type="entry name" value="Methylthiotransferase_N_sf"/>
</dbReference>
<dbReference type="InterPro" id="IPR058240">
    <property type="entry name" value="rSAM_sf"/>
</dbReference>
<dbReference type="SFLD" id="SFLDS00029">
    <property type="entry name" value="Radical_SAM"/>
    <property type="match status" value="1"/>
</dbReference>
<protein>
    <submittedName>
        <fullName evidence="10">N/a</fullName>
    </submittedName>
</protein>
<dbReference type="GO" id="GO:0005739">
    <property type="term" value="C:mitochondrion"/>
    <property type="evidence" value="ECO:0007669"/>
    <property type="project" value="TreeGrafter"/>
</dbReference>
<dbReference type="Gene3D" id="3.30.750.210">
    <property type="match status" value="1"/>
</dbReference>
<dbReference type="GO" id="GO:0051539">
    <property type="term" value="F:4 iron, 4 sulfur cluster binding"/>
    <property type="evidence" value="ECO:0007669"/>
    <property type="project" value="UniProtKB-KW"/>
</dbReference>
<keyword evidence="2" id="KW-0004">4Fe-4S</keyword>
<dbReference type="PANTHER" id="PTHR43020:SF2">
    <property type="entry name" value="MITOCHONDRIAL TRNA METHYLTHIOTRANSFERASE CDK5RAP1"/>
    <property type="match status" value="1"/>
</dbReference>
<dbReference type="EMBL" id="FN649758">
    <property type="protein sequence ID" value="CBJ33133.1"/>
    <property type="molecule type" value="Genomic_DNA"/>
</dbReference>
<dbReference type="Pfam" id="PF04055">
    <property type="entry name" value="Radical_SAM"/>
    <property type="match status" value="1"/>
</dbReference>
<dbReference type="PROSITE" id="PS01278">
    <property type="entry name" value="MTTASE_RADICAL"/>
    <property type="match status" value="1"/>
</dbReference>
<evidence type="ECO:0000256" key="2">
    <source>
        <dbReference type="ARBA" id="ARBA00022485"/>
    </source>
</evidence>
<dbReference type="PANTHER" id="PTHR43020">
    <property type="entry name" value="CDK5 REGULATORY SUBUNIT-ASSOCIATED PROTEIN 1"/>
    <property type="match status" value="1"/>
</dbReference>
<feature type="domain" description="Radical SAM core" evidence="9">
    <location>
        <begin position="313"/>
        <end position="442"/>
    </location>
</feature>
<dbReference type="GO" id="GO:0035597">
    <property type="term" value="F:tRNA-2-methylthio-N(6)-dimethylallyladenosine(37) synthase activity"/>
    <property type="evidence" value="ECO:0007669"/>
    <property type="project" value="TreeGrafter"/>
</dbReference>
<feature type="domain" description="MTTase N-terminal" evidence="8">
    <location>
        <begin position="148"/>
        <end position="281"/>
    </location>
</feature>
<dbReference type="EMBL" id="FN648625">
    <property type="protein sequence ID" value="CBJ33133.1"/>
    <property type="molecule type" value="Genomic_DNA"/>
</dbReference>
<evidence type="ECO:0000259" key="8">
    <source>
        <dbReference type="PROSITE" id="PS51449"/>
    </source>
</evidence>
<evidence type="ECO:0000259" key="9">
    <source>
        <dbReference type="PROSITE" id="PS51918"/>
    </source>
</evidence>
<sequence length="442" mass="46572">MAGSSSLAFRRALACGSTYGSNSGSSSRPLARALLSSSSRRTPGDSAAALAADADGTSAPLTPGAPPTRATASASPGLRDFLSNVHVDSSRTSGPDNNSTSSSNSEMSSPASWNSDDDVDPATAAALESHSARTADGGDCGLVERTAGSFFIETYGCQMNVSDTEVVRAILLKAGFSEADTLEEAGVVLANTCAIRERAEGKVWDRLKFFSSIRRRRKLAATHAAKARQPVPGGLSDLKIGVLGCMAERLKESLLERGGVDLVTGPDAYRDLPRLLELVGTSGSGESTGAVNVQLSQDETYADIAPVRLVNNTSEAVSAFISIMRGCNNMCTYCIVPFTRGRERSRPLGSIVDEAMRLRDDGVREVTLLGQNVNSYHDRSEASTALYNGTDYTTTAGFGNTFRSRGGAGAYFAELLAEVASAVPEVRVRFTSPHPKDFPDEV</sequence>
<evidence type="ECO:0000256" key="6">
    <source>
        <dbReference type="ARBA" id="ARBA00023014"/>
    </source>
</evidence>
<keyword evidence="5" id="KW-0408">Iron</keyword>
<comment type="cofactor">
    <cofactor evidence="1">
        <name>[4Fe-4S] cluster</name>
        <dbReference type="ChEBI" id="CHEBI:49883"/>
    </cofactor>
</comment>
<evidence type="ECO:0000313" key="11">
    <source>
        <dbReference type="Proteomes" id="UP000002630"/>
    </source>
</evidence>
<dbReference type="PROSITE" id="PS51918">
    <property type="entry name" value="RADICAL_SAM"/>
    <property type="match status" value="1"/>
</dbReference>
<dbReference type="eggNOG" id="KOG2492">
    <property type="taxonomic scope" value="Eukaryota"/>
</dbReference>
<keyword evidence="6" id="KW-0411">Iron-sulfur</keyword>
<accession>D7G123</accession>
<dbReference type="PROSITE" id="PS51449">
    <property type="entry name" value="MTTASE_N"/>
    <property type="match status" value="1"/>
</dbReference>
<dbReference type="GO" id="GO:0005829">
    <property type="term" value="C:cytosol"/>
    <property type="evidence" value="ECO:0007669"/>
    <property type="project" value="TreeGrafter"/>
</dbReference>
<feature type="region of interest" description="Disordered" evidence="7">
    <location>
        <begin position="18"/>
        <end position="123"/>
    </location>
</feature>
<evidence type="ECO:0000256" key="1">
    <source>
        <dbReference type="ARBA" id="ARBA00001966"/>
    </source>
</evidence>
<keyword evidence="3" id="KW-0949">S-adenosyl-L-methionine</keyword>
<evidence type="ECO:0000256" key="4">
    <source>
        <dbReference type="ARBA" id="ARBA00022723"/>
    </source>
</evidence>
<keyword evidence="4" id="KW-0479">Metal-binding</keyword>
<organism evidence="10 11">
    <name type="scientific">Ectocarpus siliculosus</name>
    <name type="common">Brown alga</name>
    <name type="synonym">Conferva siliculosa</name>
    <dbReference type="NCBI Taxonomy" id="2880"/>
    <lineage>
        <taxon>Eukaryota</taxon>
        <taxon>Sar</taxon>
        <taxon>Stramenopiles</taxon>
        <taxon>Ochrophyta</taxon>
        <taxon>PX clade</taxon>
        <taxon>Phaeophyceae</taxon>
        <taxon>Ectocarpales</taxon>
        <taxon>Ectocarpaceae</taxon>
        <taxon>Ectocarpus</taxon>
    </lineage>
</organism>
<feature type="compositionally biased region" description="Low complexity" evidence="7">
    <location>
        <begin position="18"/>
        <end position="77"/>
    </location>
</feature>